<proteinExistence type="predicted"/>
<reference evidence="1 2" key="2">
    <citation type="journal article" date="2003" name="Res. Microbiol.">
        <title>Myoviridae bacteriophages of Pseudomonas aeruginosa: a long and complex evolutionary pathway.</title>
        <authorList>
            <person name="Krylov V.N."/>
            <person name="Pleteneva E.A."/>
            <person name="Bourkalsteva M.V."/>
            <person name="Shaburova O.V."/>
            <person name="Volckaert G."/>
            <person name="Sykilinda N.N."/>
            <person name="Kurochkina L.P."/>
            <person name="Mesyanzhinov V.V."/>
        </authorList>
    </citation>
    <scope>NUCLEOTIDE SEQUENCE [LARGE SCALE GENOMIC DNA]</scope>
</reference>
<dbReference type="KEGG" id="vg:5176633"/>
<organism evidence="1 2">
    <name type="scientific">Pseudomonas phage EL</name>
    <dbReference type="NCBI Taxonomy" id="273133"/>
    <lineage>
        <taxon>Viruses</taxon>
        <taxon>Duplodnaviria</taxon>
        <taxon>Heunggongvirae</taxon>
        <taxon>Uroviricota</taxon>
        <taxon>Caudoviricetes</taxon>
        <taxon>Chimalliviridae</taxon>
        <taxon>Elvirus</taxon>
        <taxon>Elvirus EL</taxon>
    </lineage>
</organism>
<accession>Q2Z159</accession>
<keyword evidence="2" id="KW-1185">Reference proteome</keyword>
<protein>
    <submittedName>
        <fullName evidence="1">Uncharacterized protein</fullName>
    </submittedName>
</protein>
<sequence>MLTLSFPKPSNTVYPRLRFGDLGNLQRQTAFNRKAFFHYVRAQPFHTENEHVLVGLLQQLSINKDWDLSYVVSYTRFRAYSLCTLFNITSLGHVGKAITNGFYRNSVREHWCLIENTKQYSAPIDFVSMCPVVPLCSTVTERSYSHPLNRDKTVNGQINDLAIIGVDLVELAVAWWAYQQMDYERDTGIRAFVAQIPLANAQLIHNQLTVINTLYDHFVHQQPLKSVMNSDKVVFNTVSEQRLMDLYLAFLGEALTGRRLFNLEHLLVTLESIYKQPYFNYVPAGKNALFTQTSWVWEPALMKLYSIYLSICNHGNYPAADINSVVERSHLKRVNNYQRIPESYFKGWFLELADELNTLNRINLKK</sequence>
<dbReference type="EMBL" id="AJ697969">
    <property type="protein sequence ID" value="CAG27116.1"/>
    <property type="molecule type" value="Genomic_DNA"/>
</dbReference>
<dbReference type="GeneID" id="5176633"/>
<reference evidence="1 2" key="1">
    <citation type="journal article" date="2002" name="Genetika">
        <title>Phenogenetic characterization of a group of giant Phi KZ-like bacteriophages of Pseudomonas aeruginosa].</title>
        <authorList>
            <person name="Burkal'tseva M.V."/>
            <person name="Krylov V.N."/>
            <person name="Pleteneva E.A."/>
            <person name="Shaburova O.V."/>
            <person name="Krylov S.V."/>
            <person name="Volckaert G."/>
            <person name="Sykilinda N.N."/>
            <person name="Kurochkina L.P."/>
            <person name="Mesyanzhinov V.V."/>
        </authorList>
    </citation>
    <scope>NUCLEOTIDE SEQUENCE [LARGE SCALE GENOMIC DNA]</scope>
</reference>
<dbReference type="Proteomes" id="UP000001239">
    <property type="component" value="Segment"/>
</dbReference>
<name>Q2Z159_9CAUD</name>
<evidence type="ECO:0000313" key="1">
    <source>
        <dbReference type="EMBL" id="CAG27116.1"/>
    </source>
</evidence>
<evidence type="ECO:0000313" key="2">
    <source>
        <dbReference type="Proteomes" id="UP000001239"/>
    </source>
</evidence>
<reference evidence="1 2" key="3">
    <citation type="journal article" date="2004" name="Bioinformatics">
        <title>PHIRE, a deterministic approach to reveal regulatory elements in bacteriophage genomes.</title>
        <authorList>
            <person name="Lavigne R."/>
            <person name="Sun W.D."/>
            <person name="Volckaert G."/>
        </authorList>
    </citation>
    <scope>NUCLEOTIDE SEQUENCE [LARGE SCALE GENOMIC DNA]</scope>
</reference>
<dbReference type="OrthoDB" id="30841at10239"/>
<reference evidence="1 2" key="4">
    <citation type="journal article" date="2005" name="J. Mol. Biol.">
        <title>Genome comparison of Pseudomonas aeruginosa large phages.</title>
        <authorList>
            <person name="Hertveldt K."/>
            <person name="Lavigne R."/>
            <person name="Pleteneva E."/>
            <person name="Sernova N."/>
            <person name="Kurochkina L."/>
            <person name="Korchevskii R."/>
            <person name="Robben J."/>
            <person name="Mesyanzhinov V."/>
            <person name="Krylov V.N."/>
            <person name="Volckaert G."/>
        </authorList>
    </citation>
    <scope>NUCLEOTIDE SEQUENCE</scope>
</reference>
<dbReference type="RefSeq" id="YP_418055.1">
    <property type="nucleotide sequence ID" value="NC_007623.1"/>
</dbReference>